<dbReference type="Proteomes" id="UP000078476">
    <property type="component" value="Unassembled WGS sequence"/>
</dbReference>
<dbReference type="Pfam" id="PF06884">
    <property type="entry name" value="DUF1264"/>
    <property type="match status" value="1"/>
</dbReference>
<dbReference type="PANTHER" id="PTHR31360">
    <property type="match status" value="1"/>
</dbReference>
<organism evidence="2 3">
    <name type="scientific">Methylomonas lenta</name>
    <dbReference type="NCBI Taxonomy" id="980561"/>
    <lineage>
        <taxon>Bacteria</taxon>
        <taxon>Pseudomonadati</taxon>
        <taxon>Pseudomonadota</taxon>
        <taxon>Gammaproteobacteria</taxon>
        <taxon>Methylococcales</taxon>
        <taxon>Methylococcaceae</taxon>
        <taxon>Methylomonas</taxon>
    </lineage>
</organism>
<dbReference type="EMBL" id="LUUI01000099">
    <property type="protein sequence ID" value="OAI15930.1"/>
    <property type="molecule type" value="Genomic_DNA"/>
</dbReference>
<dbReference type="PANTHER" id="PTHR31360:SF0">
    <property type="entry name" value="OIL BODY-ASSOCIATED PROTEIN 1B"/>
    <property type="match status" value="1"/>
</dbReference>
<dbReference type="RefSeq" id="WP_066981885.1">
    <property type="nucleotide sequence ID" value="NZ_LUUI01000099.1"/>
</dbReference>
<dbReference type="OrthoDB" id="254168at2"/>
<reference evidence="2 3" key="1">
    <citation type="submission" date="2016-03" db="EMBL/GenBank/DDBJ databases">
        <authorList>
            <person name="Ploux O."/>
        </authorList>
    </citation>
    <scope>NUCLEOTIDE SEQUENCE [LARGE SCALE GENOMIC DNA]</scope>
    <source>
        <strain evidence="2 3">R-45370</strain>
    </source>
</reference>
<dbReference type="InterPro" id="IPR010686">
    <property type="entry name" value="OBAP-like"/>
</dbReference>
<dbReference type="STRING" id="980561.A1359_09010"/>
<comment type="caution">
    <text evidence="2">The sequence shown here is derived from an EMBL/GenBank/DDBJ whole genome shotgun (WGS) entry which is preliminary data.</text>
</comment>
<keyword evidence="1" id="KW-0732">Signal</keyword>
<evidence type="ECO:0000313" key="3">
    <source>
        <dbReference type="Proteomes" id="UP000078476"/>
    </source>
</evidence>
<feature type="chain" id="PRO_5008069117" description="DUF1264 domain-containing protein" evidence="1">
    <location>
        <begin position="21"/>
        <end position="201"/>
    </location>
</feature>
<evidence type="ECO:0008006" key="4">
    <source>
        <dbReference type="Google" id="ProtNLM"/>
    </source>
</evidence>
<sequence length="201" mass="22811">MKIKLLIASTLLSLAASASAVNTTTTEAEHGQPAAVVPGQTKLYNETLNPHQIEHPNHLGFNDLHIQAIRHLVPDQHSVHDPKLQTVVHHHCKAYDDETMLCLMFHSGMKDQDKPIGFEYIITTAQFNTLPEAEKKYWHYHKTEVPRAHASFPDLTQEEAAKILPVINETYGKVIYFQQPEDKYPLGEPYVVIVQDMPEQD</sequence>
<keyword evidence="3" id="KW-1185">Reference proteome</keyword>
<feature type="signal peptide" evidence="1">
    <location>
        <begin position="1"/>
        <end position="20"/>
    </location>
</feature>
<proteinExistence type="predicted"/>
<accession>A0A177NFV0</accession>
<evidence type="ECO:0000313" key="2">
    <source>
        <dbReference type="EMBL" id="OAI15930.1"/>
    </source>
</evidence>
<name>A0A177NFV0_9GAMM</name>
<dbReference type="AlphaFoldDB" id="A0A177NFV0"/>
<protein>
    <recommendedName>
        <fullName evidence="4">DUF1264 domain-containing protein</fullName>
    </recommendedName>
</protein>
<evidence type="ECO:0000256" key="1">
    <source>
        <dbReference type="SAM" id="SignalP"/>
    </source>
</evidence>
<gene>
    <name evidence="2" type="ORF">A1359_09010</name>
</gene>